<comment type="caution">
    <text evidence="1">The sequence shown here is derived from an EMBL/GenBank/DDBJ whole genome shotgun (WGS) entry which is preliminary data.</text>
</comment>
<accession>A0A978V0M4</accession>
<proteinExistence type="predicted"/>
<sequence length="83" mass="9219">MWFRCTFSIKITPPIHTLCIFMATNGAITSITSIELCYGVLLIGEVKRVVILLNEMDAKGMLQDDDTRAILECGILKETKVNG</sequence>
<organism evidence="1 2">
    <name type="scientific">Ziziphus jujuba var. spinosa</name>
    <dbReference type="NCBI Taxonomy" id="714518"/>
    <lineage>
        <taxon>Eukaryota</taxon>
        <taxon>Viridiplantae</taxon>
        <taxon>Streptophyta</taxon>
        <taxon>Embryophyta</taxon>
        <taxon>Tracheophyta</taxon>
        <taxon>Spermatophyta</taxon>
        <taxon>Magnoliopsida</taxon>
        <taxon>eudicotyledons</taxon>
        <taxon>Gunneridae</taxon>
        <taxon>Pentapetalae</taxon>
        <taxon>rosids</taxon>
        <taxon>fabids</taxon>
        <taxon>Rosales</taxon>
        <taxon>Rhamnaceae</taxon>
        <taxon>Paliureae</taxon>
        <taxon>Ziziphus</taxon>
    </lineage>
</organism>
<dbReference type="AlphaFoldDB" id="A0A978V0M4"/>
<evidence type="ECO:0000313" key="1">
    <source>
        <dbReference type="EMBL" id="KAH7520790.1"/>
    </source>
</evidence>
<evidence type="ECO:0000313" key="2">
    <source>
        <dbReference type="Proteomes" id="UP000813462"/>
    </source>
</evidence>
<gene>
    <name evidence="1" type="ORF">FEM48_Zijuj08G0183400</name>
</gene>
<name>A0A978V0M4_ZIZJJ</name>
<dbReference type="Proteomes" id="UP000813462">
    <property type="component" value="Unassembled WGS sequence"/>
</dbReference>
<dbReference type="EMBL" id="JAEACU010000008">
    <property type="protein sequence ID" value="KAH7520790.1"/>
    <property type="molecule type" value="Genomic_DNA"/>
</dbReference>
<reference evidence="1" key="1">
    <citation type="journal article" date="2021" name="Front. Plant Sci.">
        <title>Chromosome-Scale Genome Assembly for Chinese Sour Jujube and Insights Into Its Genome Evolution and Domestication Signature.</title>
        <authorList>
            <person name="Shen L.-Y."/>
            <person name="Luo H."/>
            <person name="Wang X.-L."/>
            <person name="Wang X.-M."/>
            <person name="Qiu X.-J."/>
            <person name="Liu H."/>
            <person name="Zhou S.-S."/>
            <person name="Jia K.-H."/>
            <person name="Nie S."/>
            <person name="Bao Y.-T."/>
            <person name="Zhang R.-G."/>
            <person name="Yun Q.-Z."/>
            <person name="Chai Y.-H."/>
            <person name="Lu J.-Y."/>
            <person name="Li Y."/>
            <person name="Zhao S.-W."/>
            <person name="Mao J.-F."/>
            <person name="Jia S.-G."/>
            <person name="Mao Y.-M."/>
        </authorList>
    </citation>
    <scope>NUCLEOTIDE SEQUENCE</scope>
    <source>
        <strain evidence="1">AT0</strain>
        <tissue evidence="1">Leaf</tissue>
    </source>
</reference>
<protein>
    <recommendedName>
        <fullName evidence="3">Pentatricopeptide repeat-containing protein</fullName>
    </recommendedName>
</protein>
<evidence type="ECO:0008006" key="3">
    <source>
        <dbReference type="Google" id="ProtNLM"/>
    </source>
</evidence>